<evidence type="ECO:0000256" key="1">
    <source>
        <dbReference type="SAM" id="Phobius"/>
    </source>
</evidence>
<sequence length="186" mass="20245">MRRRSKVRLSVGAGAARKARAFGFSLPFIVVGGFLLWVPFDLIFESLTESPINVWGSLLPHLFVSAWCFLGAYIVGAVSLAMVAVIPYGAWLDGTLLGERLWLRTRWVDLSTANIDTEDDPRRGVMSLLVAAPNPEIQVKLPVRGVNSLPPEELVALADAITGTRVRQGSDDAAFVIADRLRSLAS</sequence>
<gene>
    <name evidence="2" type="ORF">GA0070610_3840</name>
</gene>
<keyword evidence="1" id="KW-1133">Transmembrane helix</keyword>
<name>A0A1C5GCR7_MICEH</name>
<feature type="transmembrane region" description="Helical" evidence="1">
    <location>
        <begin position="64"/>
        <end position="91"/>
    </location>
</feature>
<evidence type="ECO:0000313" key="2">
    <source>
        <dbReference type="EMBL" id="SCG17527.1"/>
    </source>
</evidence>
<keyword evidence="3" id="KW-1185">Reference proteome</keyword>
<feature type="transmembrane region" description="Helical" evidence="1">
    <location>
        <begin position="21"/>
        <end position="44"/>
    </location>
</feature>
<dbReference type="EMBL" id="LT607733">
    <property type="protein sequence ID" value="SCG17527.1"/>
    <property type="molecule type" value="Genomic_DNA"/>
</dbReference>
<organism evidence="2 3">
    <name type="scientific">Micromonospora echinofusca</name>
    <dbReference type="NCBI Taxonomy" id="47858"/>
    <lineage>
        <taxon>Bacteria</taxon>
        <taxon>Bacillati</taxon>
        <taxon>Actinomycetota</taxon>
        <taxon>Actinomycetes</taxon>
        <taxon>Micromonosporales</taxon>
        <taxon>Micromonosporaceae</taxon>
        <taxon>Micromonospora</taxon>
    </lineage>
</organism>
<reference evidence="2 3" key="1">
    <citation type="submission" date="2016-06" db="EMBL/GenBank/DDBJ databases">
        <authorList>
            <person name="Kjaerup R.B."/>
            <person name="Dalgaard T.S."/>
            <person name="Juul-Madsen H.R."/>
        </authorList>
    </citation>
    <scope>NUCLEOTIDE SEQUENCE [LARGE SCALE GENOMIC DNA]</scope>
    <source>
        <strain evidence="2 3">DSM 43913</strain>
    </source>
</reference>
<dbReference type="AlphaFoldDB" id="A0A1C5GCR7"/>
<keyword evidence="1" id="KW-0472">Membrane</keyword>
<evidence type="ECO:0008006" key="4">
    <source>
        <dbReference type="Google" id="ProtNLM"/>
    </source>
</evidence>
<evidence type="ECO:0000313" key="3">
    <source>
        <dbReference type="Proteomes" id="UP000198251"/>
    </source>
</evidence>
<dbReference type="Proteomes" id="UP000198251">
    <property type="component" value="Chromosome I"/>
</dbReference>
<protein>
    <recommendedName>
        <fullName evidence="4">PH domain-containing protein</fullName>
    </recommendedName>
</protein>
<dbReference type="GeneID" id="95803562"/>
<dbReference type="RefSeq" id="WP_157747186.1">
    <property type="nucleotide sequence ID" value="NZ_LT607733.1"/>
</dbReference>
<keyword evidence="1" id="KW-0812">Transmembrane</keyword>
<proteinExistence type="predicted"/>
<accession>A0A1C5GCR7</accession>